<keyword evidence="6" id="KW-1185">Reference proteome</keyword>
<dbReference type="CDD" id="cd06170">
    <property type="entry name" value="LuxR_C_like"/>
    <property type="match status" value="1"/>
</dbReference>
<evidence type="ECO:0000259" key="4">
    <source>
        <dbReference type="PROSITE" id="PS50043"/>
    </source>
</evidence>
<dbReference type="InterPro" id="IPR016032">
    <property type="entry name" value="Sig_transdc_resp-reg_C-effctor"/>
</dbReference>
<evidence type="ECO:0000256" key="2">
    <source>
        <dbReference type="ARBA" id="ARBA00023125"/>
    </source>
</evidence>
<keyword evidence="3" id="KW-0804">Transcription</keyword>
<accession>A0ABP9U140</accession>
<dbReference type="PANTHER" id="PTHR44688:SF16">
    <property type="entry name" value="DNA-BINDING TRANSCRIPTIONAL ACTIVATOR DEVR_DOSR"/>
    <property type="match status" value="1"/>
</dbReference>
<dbReference type="SUPFAM" id="SSF52540">
    <property type="entry name" value="P-loop containing nucleoside triphosphate hydrolases"/>
    <property type="match status" value="1"/>
</dbReference>
<dbReference type="RefSeq" id="WP_342038463.1">
    <property type="nucleotide sequence ID" value="NZ_BAABBK010000009.1"/>
</dbReference>
<dbReference type="InterPro" id="IPR041664">
    <property type="entry name" value="AAA_16"/>
</dbReference>
<dbReference type="PROSITE" id="PS50043">
    <property type="entry name" value="HTH_LUXR_2"/>
    <property type="match status" value="1"/>
</dbReference>
<evidence type="ECO:0000256" key="3">
    <source>
        <dbReference type="ARBA" id="ARBA00023163"/>
    </source>
</evidence>
<evidence type="ECO:0000313" key="6">
    <source>
        <dbReference type="Proteomes" id="UP001498935"/>
    </source>
</evidence>
<organism evidence="5 6">
    <name type="scientific">Brevibacterium ammoniilyticum</name>
    <dbReference type="NCBI Taxonomy" id="1046555"/>
    <lineage>
        <taxon>Bacteria</taxon>
        <taxon>Bacillati</taxon>
        <taxon>Actinomycetota</taxon>
        <taxon>Actinomycetes</taxon>
        <taxon>Micrococcales</taxon>
        <taxon>Brevibacteriaceae</taxon>
        <taxon>Brevibacterium</taxon>
    </lineage>
</organism>
<dbReference type="Proteomes" id="UP001498935">
    <property type="component" value="Unassembled WGS sequence"/>
</dbReference>
<dbReference type="Pfam" id="PF13191">
    <property type="entry name" value="AAA_16"/>
    <property type="match status" value="1"/>
</dbReference>
<dbReference type="InterPro" id="IPR000792">
    <property type="entry name" value="Tscrpt_reg_LuxR_C"/>
</dbReference>
<feature type="domain" description="HTH luxR-type" evidence="4">
    <location>
        <begin position="789"/>
        <end position="853"/>
    </location>
</feature>
<dbReference type="PANTHER" id="PTHR44688">
    <property type="entry name" value="DNA-BINDING TRANSCRIPTIONAL ACTIVATOR DEVR_DOSR"/>
    <property type="match status" value="1"/>
</dbReference>
<protein>
    <recommendedName>
        <fullName evidence="4">HTH luxR-type domain-containing protein</fullName>
    </recommendedName>
</protein>
<evidence type="ECO:0000313" key="5">
    <source>
        <dbReference type="EMBL" id="GAA5341340.1"/>
    </source>
</evidence>
<dbReference type="Pfam" id="PF00196">
    <property type="entry name" value="GerE"/>
    <property type="match status" value="1"/>
</dbReference>
<name>A0ABP9U140_9MICO</name>
<dbReference type="PROSITE" id="PS00622">
    <property type="entry name" value="HTH_LUXR_1"/>
    <property type="match status" value="1"/>
</dbReference>
<reference evidence="5 6" key="1">
    <citation type="submission" date="2024-02" db="EMBL/GenBank/DDBJ databases">
        <title>Characterization of antibiotic resistant novel bacterial strains and their environmental applications.</title>
        <authorList>
            <person name="Manzoor S."/>
            <person name="Abbas S."/>
            <person name="Arshad M."/>
            <person name="Li W.J."/>
            <person name="Ahmed I."/>
        </authorList>
    </citation>
    <scope>NUCLEOTIDE SEQUENCE [LARGE SCALE GENOMIC DNA]</scope>
    <source>
        <strain evidence="5 6">KACC 15558</strain>
    </source>
</reference>
<dbReference type="InterPro" id="IPR027417">
    <property type="entry name" value="P-loop_NTPase"/>
</dbReference>
<dbReference type="SMART" id="SM00421">
    <property type="entry name" value="HTH_LUXR"/>
    <property type="match status" value="1"/>
</dbReference>
<evidence type="ECO:0000256" key="1">
    <source>
        <dbReference type="ARBA" id="ARBA00023015"/>
    </source>
</evidence>
<dbReference type="InterPro" id="IPR036388">
    <property type="entry name" value="WH-like_DNA-bd_sf"/>
</dbReference>
<dbReference type="SUPFAM" id="SSF46894">
    <property type="entry name" value="C-terminal effector domain of the bipartite response regulators"/>
    <property type="match status" value="1"/>
</dbReference>
<comment type="caution">
    <text evidence="5">The sequence shown here is derived from an EMBL/GenBank/DDBJ whole genome shotgun (WGS) entry which is preliminary data.</text>
</comment>
<dbReference type="EMBL" id="BAABNP010000009">
    <property type="protein sequence ID" value="GAA5341340.1"/>
    <property type="molecule type" value="Genomic_DNA"/>
</dbReference>
<dbReference type="PRINTS" id="PR00038">
    <property type="entry name" value="HTHLUXR"/>
</dbReference>
<sequence length="860" mass="92315">MSDAVDTAIFGRDRELAEIDAALRGTEVSGVVIQGEHGMGKSRLAARVHADRGGQETWIRGDRVLEGVPFGAFGLLVDLDGEPETVLARVVAALTEGPGTPVVFADDAHCLDESSLAALWQLASDGEIKVVATMTPTVDGRTGSFGELVADGVFAHIPLEPLTLDDVSAMLEHHLGGIVSRGALDVAAFQSSGVPGLIIELLQYARRRSRLVLKRGVWLLDGLDIDYDQRARDLVSSDLARYTDDQREALELVVLAGEIEVELMLAAGLGEAADSLVAAGVLDLGGQGRPVYTCVESYSTETVRYTVPVGRSRQMFALVESHPGTPSKRARMLRADWALSCGAKVSVADSVEAARLAAGMGEWQRAMRILAEVPTEDMDAPALFDLGTLYCDLNLIPVGCDVLAQAIRKTDDPFLVVEAFVVWVLRDVERTAPPLSGSDFVAALDRIEAEAASAGGLADAIDAIDLARATLQRVSESSWEGLPGDDGSVLAWLGAEGLPETLRVAITMVVGAKELERGHARGVGDLLDPIEAVSENIGSGTIILDLARAWTHLQMGDRSSAEAVLDVPRSNDLVYRTAGSGARDLIVTRLHAEAGRWDRAFRRACAAAEAIDNWRQFEFAALALAQAQYTAMMVGNHEAAEEFDARYLGLPPGAAYVESRRAQILRLIARAKLTGQQRFRDDLDSALRTAEETGALAAAACARIELFVHFGEYDADAMCRLAASLDGGDRDARLLAELGASLDAEDAEMLASFARDLSPTLPELVDACLTLAESWEERAGTALPGTQRTRARRVELTSRESQISRLIVDGLTNAEIAEEIGVAVRTVEGHTYRLYRKLNITSRSDVAEALDRFADEGSRV</sequence>
<gene>
    <name evidence="5" type="ORF">KACC15558_23800</name>
</gene>
<dbReference type="Gene3D" id="3.40.50.300">
    <property type="entry name" value="P-loop containing nucleotide triphosphate hydrolases"/>
    <property type="match status" value="1"/>
</dbReference>
<dbReference type="Gene3D" id="1.10.10.10">
    <property type="entry name" value="Winged helix-like DNA-binding domain superfamily/Winged helix DNA-binding domain"/>
    <property type="match status" value="1"/>
</dbReference>
<keyword evidence="1" id="KW-0805">Transcription regulation</keyword>
<keyword evidence="2" id="KW-0238">DNA-binding</keyword>
<proteinExistence type="predicted"/>